<dbReference type="OrthoDB" id="9823727at2"/>
<comment type="caution">
    <text evidence="3">The sequence shown here is derived from an EMBL/GenBank/DDBJ whole genome shotgun (WGS) entry which is preliminary data.</text>
</comment>
<name>A0A098LJR2_9BACT</name>
<sequence>MQKIDQVIIVGKNSDFTSRIKSSIESTGMAEQIKLALNGGHAFLYLDHLHLGKKLKESKILVLLDMNTPIVDGWDFLKDYANASQLEKENVIIVIMNEHLSNEEKSKASKMGANYFLFSSFTVNALTYIVQKHFFNSTVRKIRNCYETFRPLRLGAA</sequence>
<evidence type="ECO:0000313" key="4">
    <source>
        <dbReference type="Proteomes" id="UP000030185"/>
    </source>
</evidence>
<dbReference type="InterPro" id="IPR011006">
    <property type="entry name" value="CheY-like_superfamily"/>
</dbReference>
<dbReference type="SUPFAM" id="SSF52172">
    <property type="entry name" value="CheY-like"/>
    <property type="match status" value="1"/>
</dbReference>
<organism evidence="3 4">
    <name type="scientific">Sporocytophaga myxococcoides</name>
    <dbReference type="NCBI Taxonomy" id="153721"/>
    <lineage>
        <taxon>Bacteria</taxon>
        <taxon>Pseudomonadati</taxon>
        <taxon>Bacteroidota</taxon>
        <taxon>Cytophagia</taxon>
        <taxon>Cytophagales</taxon>
        <taxon>Cytophagaceae</taxon>
        <taxon>Sporocytophaga</taxon>
    </lineage>
</organism>
<dbReference type="EMBL" id="BBLT01000009">
    <property type="protein sequence ID" value="GAL86662.1"/>
    <property type="molecule type" value="Genomic_DNA"/>
</dbReference>
<proteinExistence type="predicted"/>
<feature type="modified residue" description="4-aspartylphosphate" evidence="1">
    <location>
        <position position="65"/>
    </location>
</feature>
<evidence type="ECO:0000259" key="2">
    <source>
        <dbReference type="PROSITE" id="PS50110"/>
    </source>
</evidence>
<dbReference type="Gene3D" id="3.40.50.2300">
    <property type="match status" value="1"/>
</dbReference>
<dbReference type="Proteomes" id="UP000030185">
    <property type="component" value="Unassembled WGS sequence"/>
</dbReference>
<accession>A0A098LJR2</accession>
<evidence type="ECO:0000256" key="1">
    <source>
        <dbReference type="PROSITE-ProRule" id="PRU00169"/>
    </source>
</evidence>
<evidence type="ECO:0000313" key="3">
    <source>
        <dbReference type="EMBL" id="GAL86662.1"/>
    </source>
</evidence>
<feature type="domain" description="Response regulatory" evidence="2">
    <location>
        <begin position="6"/>
        <end position="134"/>
    </location>
</feature>
<dbReference type="STRING" id="153721.MYP_3892"/>
<protein>
    <recommendedName>
        <fullName evidence="2">Response regulatory domain-containing protein</fullName>
    </recommendedName>
</protein>
<dbReference type="InterPro" id="IPR001789">
    <property type="entry name" value="Sig_transdc_resp-reg_receiver"/>
</dbReference>
<keyword evidence="1" id="KW-0597">Phosphoprotein</keyword>
<keyword evidence="4" id="KW-1185">Reference proteome</keyword>
<gene>
    <name evidence="3" type="ORF">MYP_3892</name>
</gene>
<reference evidence="3 4" key="1">
    <citation type="submission" date="2014-09" db="EMBL/GenBank/DDBJ databases">
        <title>Sporocytophaga myxococcoides PG-01 genome sequencing.</title>
        <authorList>
            <person name="Liu L."/>
            <person name="Gao P.J."/>
            <person name="Chen G.J."/>
            <person name="Wang L.S."/>
        </authorList>
    </citation>
    <scope>NUCLEOTIDE SEQUENCE [LARGE SCALE GENOMIC DNA]</scope>
    <source>
        <strain evidence="3 4">PG-01</strain>
    </source>
</reference>
<dbReference type="PROSITE" id="PS50110">
    <property type="entry name" value="RESPONSE_REGULATORY"/>
    <property type="match status" value="1"/>
</dbReference>
<dbReference type="GO" id="GO:0000160">
    <property type="term" value="P:phosphorelay signal transduction system"/>
    <property type="evidence" value="ECO:0007669"/>
    <property type="project" value="InterPro"/>
</dbReference>
<dbReference type="AlphaFoldDB" id="A0A098LJR2"/>
<dbReference type="RefSeq" id="WP_045466998.1">
    <property type="nucleotide sequence ID" value="NZ_BBLT01000009.1"/>
</dbReference>